<accession>A0A0N0U9E8</accession>
<dbReference type="PATRIC" id="fig|1705562.3.peg.2139"/>
<sequence>MELEPIAPADAKEMFLSHRRDEVSEATLQGYHYRLKPFVKWCEQEGFGNLNDLTARSLHEYRLWRKEDGDLKTITLKGQLSTLRVFLKFLESIDGAEQGLHDKLLVPSVEDEEAVSNSMLEAERSEHILRYLSKYEYASKRHTLFAVLWHTGCRMGAAHSMDVSDFDRESQALKVRHRPDTGTHLKNKQAGERICALSEEVCEVLEDYINVTRDDVTDDHGREPLFTTQYGRMHRSKIREMVYAVSRPCAYGKECPHGREPDSCEAGNYTQASKCPSSVSPHDIRRGAITHLLRNEVPKQVVSDRVNSSPETLEKHYSQLTEEEKMEQRRDYFEDV</sequence>
<dbReference type="AlphaFoldDB" id="A0A0N0U9E8"/>
<feature type="compositionally biased region" description="Polar residues" evidence="5">
    <location>
        <begin position="268"/>
        <end position="280"/>
    </location>
</feature>
<dbReference type="InterPro" id="IPR004107">
    <property type="entry name" value="Integrase_SAM-like_N"/>
</dbReference>
<gene>
    <name evidence="8" type="ORF">AMS69_05435</name>
</gene>
<name>A0A0N0U9E8_9EURY</name>
<dbReference type="InterPro" id="IPR010998">
    <property type="entry name" value="Integrase_recombinase_N"/>
</dbReference>
<dbReference type="Gene3D" id="1.10.443.10">
    <property type="entry name" value="Intergrase catalytic core"/>
    <property type="match status" value="1"/>
</dbReference>
<dbReference type="Gene3D" id="1.10.150.130">
    <property type="match status" value="1"/>
</dbReference>
<feature type="region of interest" description="Disordered" evidence="5">
    <location>
        <begin position="305"/>
        <end position="336"/>
    </location>
</feature>
<keyword evidence="3" id="KW-0233">DNA recombination</keyword>
<comment type="caution">
    <text evidence="8">The sequence shown here is derived from an EMBL/GenBank/DDBJ whole genome shotgun (WGS) entry which is preliminary data.</text>
</comment>
<dbReference type="PROSITE" id="PS51898">
    <property type="entry name" value="TYR_RECOMBINASE"/>
    <property type="match status" value="1"/>
</dbReference>
<keyword evidence="2 4" id="KW-0238">DNA-binding</keyword>
<evidence type="ECO:0000256" key="1">
    <source>
        <dbReference type="ARBA" id="ARBA00022908"/>
    </source>
</evidence>
<feature type="region of interest" description="Disordered" evidence="5">
    <location>
        <begin position="260"/>
        <end position="281"/>
    </location>
</feature>
<dbReference type="InterPro" id="IPR002104">
    <property type="entry name" value="Integrase_catalytic"/>
</dbReference>
<dbReference type="GO" id="GO:0003677">
    <property type="term" value="F:DNA binding"/>
    <property type="evidence" value="ECO:0007669"/>
    <property type="project" value="UniProtKB-UniRule"/>
</dbReference>
<evidence type="ECO:0000256" key="5">
    <source>
        <dbReference type="SAM" id="MobiDB-lite"/>
    </source>
</evidence>
<dbReference type="EMBL" id="LIUF01000002">
    <property type="protein sequence ID" value="KOX93376.1"/>
    <property type="molecule type" value="Genomic_DNA"/>
</dbReference>
<dbReference type="OrthoDB" id="198497at2157"/>
<keyword evidence="9" id="KW-1185">Reference proteome</keyword>
<feature type="domain" description="Tyr recombinase" evidence="6">
    <location>
        <begin position="115"/>
        <end position="330"/>
    </location>
</feature>
<evidence type="ECO:0000259" key="6">
    <source>
        <dbReference type="PROSITE" id="PS51898"/>
    </source>
</evidence>
<feature type="compositionally biased region" description="Basic and acidic residues" evidence="5">
    <location>
        <begin position="312"/>
        <end position="336"/>
    </location>
</feature>
<protein>
    <submittedName>
        <fullName evidence="8">Integrase</fullName>
    </submittedName>
</protein>
<proteinExistence type="predicted"/>
<evidence type="ECO:0000313" key="9">
    <source>
        <dbReference type="Proteomes" id="UP000037729"/>
    </source>
</evidence>
<dbReference type="STRING" id="1705562.AMS69_05435"/>
<dbReference type="InterPro" id="IPR044068">
    <property type="entry name" value="CB"/>
</dbReference>
<dbReference type="Pfam" id="PF00589">
    <property type="entry name" value="Phage_integrase"/>
    <property type="match status" value="1"/>
</dbReference>
<dbReference type="PROSITE" id="PS51900">
    <property type="entry name" value="CB"/>
    <property type="match status" value="1"/>
</dbReference>
<evidence type="ECO:0000259" key="7">
    <source>
        <dbReference type="PROSITE" id="PS51900"/>
    </source>
</evidence>
<dbReference type="InterPro" id="IPR050090">
    <property type="entry name" value="Tyrosine_recombinase_XerCD"/>
</dbReference>
<evidence type="ECO:0000256" key="3">
    <source>
        <dbReference type="ARBA" id="ARBA00023172"/>
    </source>
</evidence>
<dbReference type="RefSeq" id="WP_053967079.1">
    <property type="nucleotide sequence ID" value="NZ_LIUF01000002.1"/>
</dbReference>
<dbReference type="Proteomes" id="UP000037729">
    <property type="component" value="Unassembled WGS sequence"/>
</dbReference>
<dbReference type="PANTHER" id="PTHR30349">
    <property type="entry name" value="PHAGE INTEGRASE-RELATED"/>
    <property type="match status" value="1"/>
</dbReference>
<evidence type="ECO:0000256" key="2">
    <source>
        <dbReference type="ARBA" id="ARBA00023125"/>
    </source>
</evidence>
<dbReference type="GO" id="GO:0015074">
    <property type="term" value="P:DNA integration"/>
    <property type="evidence" value="ECO:0007669"/>
    <property type="project" value="UniProtKB-KW"/>
</dbReference>
<dbReference type="CDD" id="cd00397">
    <property type="entry name" value="DNA_BRE_C"/>
    <property type="match status" value="1"/>
</dbReference>
<reference evidence="8 9" key="1">
    <citation type="submission" date="2015-08" db="EMBL/GenBank/DDBJ databases">
        <title>Genomes of Isolates from Cabo Rojo, PR.</title>
        <authorList>
            <person name="Sanchez-Nieves R.L."/>
            <person name="Montalvo-Rodriguez R."/>
        </authorList>
    </citation>
    <scope>NUCLEOTIDE SEQUENCE [LARGE SCALE GENOMIC DNA]</scope>
    <source>
        <strain evidence="8 9">SL3</strain>
    </source>
</reference>
<dbReference type="InterPro" id="IPR013762">
    <property type="entry name" value="Integrase-like_cat_sf"/>
</dbReference>
<keyword evidence="1" id="KW-0229">DNA integration</keyword>
<feature type="domain" description="Core-binding (CB)" evidence="7">
    <location>
        <begin position="6"/>
        <end position="91"/>
    </location>
</feature>
<dbReference type="Pfam" id="PF02899">
    <property type="entry name" value="Phage_int_SAM_1"/>
    <property type="match status" value="1"/>
</dbReference>
<organism evidence="8 9">
    <name type="scientific">Haloarcula rubripromontorii</name>
    <dbReference type="NCBI Taxonomy" id="1705562"/>
    <lineage>
        <taxon>Archaea</taxon>
        <taxon>Methanobacteriati</taxon>
        <taxon>Methanobacteriota</taxon>
        <taxon>Stenosarchaea group</taxon>
        <taxon>Halobacteria</taxon>
        <taxon>Halobacteriales</taxon>
        <taxon>Haloarculaceae</taxon>
        <taxon>Haloarcula</taxon>
    </lineage>
</organism>
<dbReference type="SUPFAM" id="SSF56349">
    <property type="entry name" value="DNA breaking-rejoining enzymes"/>
    <property type="match status" value="1"/>
</dbReference>
<evidence type="ECO:0000313" key="8">
    <source>
        <dbReference type="EMBL" id="KOX93376.1"/>
    </source>
</evidence>
<evidence type="ECO:0000256" key="4">
    <source>
        <dbReference type="PROSITE-ProRule" id="PRU01248"/>
    </source>
</evidence>
<dbReference type="InterPro" id="IPR011010">
    <property type="entry name" value="DNA_brk_join_enz"/>
</dbReference>
<dbReference type="GO" id="GO:0006310">
    <property type="term" value="P:DNA recombination"/>
    <property type="evidence" value="ECO:0007669"/>
    <property type="project" value="UniProtKB-KW"/>
</dbReference>
<dbReference type="PANTHER" id="PTHR30349:SF41">
    <property type="entry name" value="INTEGRASE_RECOMBINASE PROTEIN MJ0367-RELATED"/>
    <property type="match status" value="1"/>
</dbReference>